<dbReference type="GO" id="GO:0004867">
    <property type="term" value="F:serine-type endopeptidase inhibitor activity"/>
    <property type="evidence" value="ECO:0007669"/>
    <property type="project" value="UniProtKB-KW"/>
</dbReference>
<evidence type="ECO:0000256" key="1">
    <source>
        <dbReference type="ARBA" id="ARBA00022690"/>
    </source>
</evidence>
<keyword evidence="6" id="KW-1185">Reference proteome</keyword>
<dbReference type="SMART" id="SM00131">
    <property type="entry name" value="KU"/>
    <property type="match status" value="1"/>
</dbReference>
<organism evidence="6 7">
    <name type="scientific">Spodoptera frugiperda</name>
    <name type="common">Fall armyworm</name>
    <dbReference type="NCBI Taxonomy" id="7108"/>
    <lineage>
        <taxon>Eukaryota</taxon>
        <taxon>Metazoa</taxon>
        <taxon>Ecdysozoa</taxon>
        <taxon>Arthropoda</taxon>
        <taxon>Hexapoda</taxon>
        <taxon>Insecta</taxon>
        <taxon>Pterygota</taxon>
        <taxon>Neoptera</taxon>
        <taxon>Endopterygota</taxon>
        <taxon>Lepidoptera</taxon>
        <taxon>Glossata</taxon>
        <taxon>Ditrysia</taxon>
        <taxon>Noctuoidea</taxon>
        <taxon>Noctuidae</taxon>
        <taxon>Amphipyrinae</taxon>
        <taxon>Spodoptera</taxon>
    </lineage>
</organism>
<dbReference type="PROSITE" id="PS00280">
    <property type="entry name" value="BPTI_KUNITZ_1"/>
    <property type="match status" value="1"/>
</dbReference>
<evidence type="ECO:0000259" key="5">
    <source>
        <dbReference type="PROSITE" id="PS50279"/>
    </source>
</evidence>
<dbReference type="InterPro" id="IPR036880">
    <property type="entry name" value="Kunitz_BPTI_sf"/>
</dbReference>
<dbReference type="Pfam" id="PF00014">
    <property type="entry name" value="Kunitz_BPTI"/>
    <property type="match status" value="1"/>
</dbReference>
<feature type="domain" description="BPTI/Kunitz inhibitor" evidence="5">
    <location>
        <begin position="41"/>
        <end position="91"/>
    </location>
</feature>
<protein>
    <submittedName>
        <fullName evidence="7">Kunitz-like toxin PcKuz3 isoform X1</fullName>
    </submittedName>
</protein>
<sequence>MKFLYFLLTLLLVALCEARGLRHSLKEYYSKYYSDSINPKCLEPSDPGMCLAYVPTYTFNNAKELCEFFVYGGCNGNNNRFTTLEKCQEVCEVKS</sequence>
<dbReference type="PRINTS" id="PR00759">
    <property type="entry name" value="BASICPTASE"/>
</dbReference>
<reference evidence="7" key="1">
    <citation type="submission" date="2025-08" db="UniProtKB">
        <authorList>
            <consortium name="RefSeq"/>
        </authorList>
    </citation>
    <scope>IDENTIFICATION</scope>
    <source>
        <tissue evidence="7">Whole larval tissue</tissue>
    </source>
</reference>
<dbReference type="Gene3D" id="4.10.410.10">
    <property type="entry name" value="Pancreatic trypsin inhibitor Kunitz domain"/>
    <property type="match status" value="1"/>
</dbReference>
<proteinExistence type="predicted"/>
<dbReference type="RefSeq" id="XP_035455485.2">
    <property type="nucleotide sequence ID" value="XM_035599592.2"/>
</dbReference>
<keyword evidence="2" id="KW-0722">Serine protease inhibitor</keyword>
<accession>A0A9R0DIQ7</accession>
<keyword evidence="3" id="KW-1015">Disulfide bond</keyword>
<name>A0A9R0DIQ7_SPOFR</name>
<dbReference type="InterPro" id="IPR050098">
    <property type="entry name" value="TFPI/VKTCI-like"/>
</dbReference>
<dbReference type="Proteomes" id="UP000829999">
    <property type="component" value="Chromosome 22"/>
</dbReference>
<evidence type="ECO:0000313" key="6">
    <source>
        <dbReference type="Proteomes" id="UP000829999"/>
    </source>
</evidence>
<dbReference type="InterPro" id="IPR020901">
    <property type="entry name" value="Prtase_inh_Kunz-CS"/>
</dbReference>
<evidence type="ECO:0000313" key="7">
    <source>
        <dbReference type="RefSeq" id="XP_035455485.2"/>
    </source>
</evidence>
<feature type="signal peptide" evidence="4">
    <location>
        <begin position="1"/>
        <end position="18"/>
    </location>
</feature>
<keyword evidence="4" id="KW-0732">Signal</keyword>
<keyword evidence="1" id="KW-0646">Protease inhibitor</keyword>
<evidence type="ECO:0000256" key="2">
    <source>
        <dbReference type="ARBA" id="ARBA00022900"/>
    </source>
</evidence>
<feature type="chain" id="PRO_5040440826" evidence="4">
    <location>
        <begin position="19"/>
        <end position="95"/>
    </location>
</feature>
<dbReference type="SUPFAM" id="SSF57362">
    <property type="entry name" value="BPTI-like"/>
    <property type="match status" value="1"/>
</dbReference>
<gene>
    <name evidence="7" type="primary">LOC118279806</name>
</gene>
<dbReference type="InterPro" id="IPR002223">
    <property type="entry name" value="Kunitz_BPTI"/>
</dbReference>
<dbReference type="AlphaFoldDB" id="A0A9R0DIQ7"/>
<dbReference type="OrthoDB" id="4473401at2759"/>
<evidence type="ECO:0000256" key="4">
    <source>
        <dbReference type="SAM" id="SignalP"/>
    </source>
</evidence>
<dbReference type="GeneID" id="118279806"/>
<evidence type="ECO:0000256" key="3">
    <source>
        <dbReference type="ARBA" id="ARBA00023157"/>
    </source>
</evidence>
<dbReference type="FunFam" id="4.10.410.10:FF:000020">
    <property type="entry name" value="Collagen, type VI, alpha 3"/>
    <property type="match status" value="1"/>
</dbReference>
<dbReference type="CDD" id="cd00109">
    <property type="entry name" value="Kunitz-type"/>
    <property type="match status" value="1"/>
</dbReference>
<dbReference type="PROSITE" id="PS50279">
    <property type="entry name" value="BPTI_KUNITZ_2"/>
    <property type="match status" value="1"/>
</dbReference>
<dbReference type="PANTHER" id="PTHR10083">
    <property type="entry name" value="KUNITZ-TYPE PROTEASE INHIBITOR-RELATED"/>
    <property type="match status" value="1"/>
</dbReference>